<name>A0A8A0RPH4_9FIRM</name>
<proteinExistence type="predicted"/>
<dbReference type="AlphaFoldDB" id="A0A8A0RPH4"/>
<keyword evidence="2" id="KW-1185">Reference proteome</keyword>
<evidence type="ECO:0000313" key="2">
    <source>
        <dbReference type="Proteomes" id="UP000662904"/>
    </source>
</evidence>
<protein>
    <submittedName>
        <fullName evidence="1">Uncharacterized protein</fullName>
    </submittedName>
</protein>
<dbReference type="KEGG" id="kme:H0A61_01831"/>
<gene>
    <name evidence="1" type="ORF">H0A61_01831</name>
</gene>
<dbReference type="Proteomes" id="UP000662904">
    <property type="component" value="Chromosome"/>
</dbReference>
<reference evidence="1" key="1">
    <citation type="submission" date="2020-07" db="EMBL/GenBank/DDBJ databases">
        <title>Koleobacter methoxysyntrophicus gen. nov., sp. nov., a novel anaerobic bacterium isolated from deep subsurface oil field and proposal of Koleobacterales ord. nov. in the phylum Firmicutes.</title>
        <authorList>
            <person name="Sakamoto S."/>
            <person name="Tamaki H."/>
        </authorList>
    </citation>
    <scope>NUCLEOTIDE SEQUENCE</scope>
    <source>
        <strain evidence="1">NRmbB1</strain>
    </source>
</reference>
<evidence type="ECO:0000313" key="1">
    <source>
        <dbReference type="EMBL" id="QSQ09468.1"/>
    </source>
</evidence>
<organism evidence="1 2">
    <name type="scientific">Koleobacter methoxysyntrophicus</name>
    <dbReference type="NCBI Taxonomy" id="2751313"/>
    <lineage>
        <taxon>Bacteria</taxon>
        <taxon>Bacillati</taxon>
        <taxon>Bacillota</taxon>
        <taxon>Clostridia</taxon>
        <taxon>Koleobacterales</taxon>
        <taxon>Koleobacteraceae</taxon>
        <taxon>Koleobacter</taxon>
    </lineage>
</organism>
<dbReference type="EMBL" id="CP059066">
    <property type="protein sequence ID" value="QSQ09468.1"/>
    <property type="molecule type" value="Genomic_DNA"/>
</dbReference>
<sequence length="145" mass="16518">MTERIQWDEDSFFNAISHLNQKAINTIKNLLEFSRQYASEIRWGRGKVHGSFSFVAEVGGKRLTVFSVFTYGESCTLSLNFGNMRGIVNDDELNTFRNELNKLPGVQLSEEVITEGKYPGISINSLLKEEDFDIFKSAVKTLIRL</sequence>
<accession>A0A8A0RPH4</accession>